<accession>A0A6P6XB84</accession>
<dbReference type="FunFam" id="3.30.70.270:FF:000003">
    <property type="entry name" value="Transposon Ty3-G Gag-Pol polyprotein"/>
    <property type="match status" value="1"/>
</dbReference>
<reference evidence="3" key="2">
    <citation type="submission" date="2025-08" db="UniProtKB">
        <authorList>
            <consortium name="RefSeq"/>
        </authorList>
    </citation>
    <scope>IDENTIFICATION</scope>
    <source>
        <tissue evidence="3">Leaves</tissue>
    </source>
</reference>
<evidence type="ECO:0000313" key="3">
    <source>
        <dbReference type="RefSeq" id="XP_027124136.1"/>
    </source>
</evidence>
<feature type="domain" description="Reverse transcriptase" evidence="1">
    <location>
        <begin position="1"/>
        <end position="82"/>
    </location>
</feature>
<gene>
    <name evidence="3" type="primary">LOC113740816</name>
</gene>
<protein>
    <submittedName>
        <fullName evidence="3">Uncharacterized mitochondrial protein AtMg00860-like</fullName>
    </submittedName>
</protein>
<dbReference type="SUPFAM" id="SSF56672">
    <property type="entry name" value="DNA/RNA polymerases"/>
    <property type="match status" value="1"/>
</dbReference>
<keyword evidence="2" id="KW-1185">Reference proteome</keyword>
<dbReference type="Pfam" id="PF17919">
    <property type="entry name" value="RT_RNaseH_2"/>
    <property type="match status" value="1"/>
</dbReference>
<evidence type="ECO:0000259" key="1">
    <source>
        <dbReference type="PROSITE" id="PS50878"/>
    </source>
</evidence>
<dbReference type="RefSeq" id="XP_027124136.1">
    <property type="nucleotide sequence ID" value="XM_027268335.1"/>
</dbReference>
<dbReference type="InterPro" id="IPR041577">
    <property type="entry name" value="RT_RNaseH_2"/>
</dbReference>
<dbReference type="OrthoDB" id="415724at2759"/>
<dbReference type="PANTHER" id="PTHR33064">
    <property type="entry name" value="POL PROTEIN"/>
    <property type="match status" value="1"/>
</dbReference>
<dbReference type="PANTHER" id="PTHR33064:SF37">
    <property type="entry name" value="RIBONUCLEASE H"/>
    <property type="match status" value="1"/>
</dbReference>
<dbReference type="Pfam" id="PF00078">
    <property type="entry name" value="RVT_1"/>
    <property type="match status" value="1"/>
</dbReference>
<reference evidence="2" key="1">
    <citation type="journal article" date="2025" name="Foods">
        <title>Unveiling the Microbial Signatures of Arabica Coffee Cherries: Insights into Ripeness Specific Diversity, Functional Traits, and Implications for Quality and Safety.</title>
        <authorList>
            <consortium name="RefSeq"/>
            <person name="Tenea G.N."/>
            <person name="Cifuentes V."/>
            <person name="Reyes P."/>
            <person name="Cevallos-Vallejos M."/>
        </authorList>
    </citation>
    <scope>NUCLEOTIDE SEQUENCE [LARGE SCALE GENOMIC DNA]</scope>
</reference>
<dbReference type="InterPro" id="IPR000477">
    <property type="entry name" value="RT_dom"/>
</dbReference>
<dbReference type="InterPro" id="IPR043128">
    <property type="entry name" value="Rev_trsase/Diguanyl_cyclase"/>
</dbReference>
<evidence type="ECO:0000313" key="2">
    <source>
        <dbReference type="Proteomes" id="UP001652660"/>
    </source>
</evidence>
<organism evidence="2 3">
    <name type="scientific">Coffea arabica</name>
    <name type="common">Arabian coffee</name>
    <dbReference type="NCBI Taxonomy" id="13443"/>
    <lineage>
        <taxon>Eukaryota</taxon>
        <taxon>Viridiplantae</taxon>
        <taxon>Streptophyta</taxon>
        <taxon>Embryophyta</taxon>
        <taxon>Tracheophyta</taxon>
        <taxon>Spermatophyta</taxon>
        <taxon>Magnoliopsida</taxon>
        <taxon>eudicotyledons</taxon>
        <taxon>Gunneridae</taxon>
        <taxon>Pentapetalae</taxon>
        <taxon>asterids</taxon>
        <taxon>lamiids</taxon>
        <taxon>Gentianales</taxon>
        <taxon>Rubiaceae</taxon>
        <taxon>Ixoroideae</taxon>
        <taxon>Gardenieae complex</taxon>
        <taxon>Bertiereae - Coffeeae clade</taxon>
        <taxon>Coffeeae</taxon>
        <taxon>Coffea</taxon>
    </lineage>
</organism>
<dbReference type="CDD" id="cd01647">
    <property type="entry name" value="RT_LTR"/>
    <property type="match status" value="1"/>
</dbReference>
<dbReference type="InterPro" id="IPR043502">
    <property type="entry name" value="DNA/RNA_pol_sf"/>
</dbReference>
<dbReference type="PROSITE" id="PS50878">
    <property type="entry name" value="RT_POL"/>
    <property type="match status" value="1"/>
</dbReference>
<proteinExistence type="predicted"/>
<name>A0A6P6XB84_COFAR</name>
<dbReference type="FunFam" id="3.30.70.270:FF:000020">
    <property type="entry name" value="Transposon Tf2-6 polyprotein-like Protein"/>
    <property type="match status" value="1"/>
</dbReference>
<dbReference type="InterPro" id="IPR051320">
    <property type="entry name" value="Viral_Replic_Matur_Polypro"/>
</dbReference>
<dbReference type="Gene3D" id="3.30.70.270">
    <property type="match status" value="2"/>
</dbReference>
<dbReference type="GeneID" id="113740816"/>
<dbReference type="Proteomes" id="UP001652660">
    <property type="component" value="Chromosome 4e"/>
</dbReference>
<sequence>MPFGSTNAPATFMDLMHRVFKPYLDKFVVVFIDDILVYSKTREEHEQHLRIVLQTLREHQLFAKFSKCKFWLEKVAFLGHIISKDGLTVDPAKVEAVAKWKRPENPTEVRSFLGLVGYYRRFIKNFSRIVGPLTNLTKKQGKYIWDAKCENGFQELKRQLTMAPVLALPNGTDSYTVYTDASR</sequence>
<dbReference type="AlphaFoldDB" id="A0A6P6XB84"/>